<dbReference type="EMBL" id="BNDV01000008">
    <property type="protein sequence ID" value="GHI13866.1"/>
    <property type="molecule type" value="Genomic_DNA"/>
</dbReference>
<dbReference type="Proteomes" id="UP000660554">
    <property type="component" value="Unassembled WGS sequence"/>
</dbReference>
<sequence>MRAGLLRRMVRRLVNTAGMGAEEKLRRAATRVVDLVLTEDCAYLDALPDAVEIEVVTPLSAVGRALDEGTANELAQAVGLFLSCAAPVAGEMPADLAEAVTELRAGLREYEPRGSWRGLVGAADKRLDIGGGDR</sequence>
<evidence type="ECO:0000313" key="1">
    <source>
        <dbReference type="EMBL" id="GHI13866.1"/>
    </source>
</evidence>
<evidence type="ECO:0000313" key="2">
    <source>
        <dbReference type="Proteomes" id="UP000660554"/>
    </source>
</evidence>
<accession>A0ABQ3NM72</accession>
<gene>
    <name evidence="1" type="ORF">Scinn_33290</name>
</gene>
<protein>
    <submittedName>
        <fullName evidence="1">Uncharacterized protein</fullName>
    </submittedName>
</protein>
<keyword evidence="2" id="KW-1185">Reference proteome</keyword>
<name>A0ABQ3NM72_STRVG</name>
<proteinExistence type="predicted"/>
<organism evidence="1 2">
    <name type="scientific">Streptomyces virginiae</name>
    <name type="common">Streptomyces cinnamonensis</name>
    <dbReference type="NCBI Taxonomy" id="1961"/>
    <lineage>
        <taxon>Bacteria</taxon>
        <taxon>Bacillati</taxon>
        <taxon>Actinomycetota</taxon>
        <taxon>Actinomycetes</taxon>
        <taxon>Kitasatosporales</taxon>
        <taxon>Streptomycetaceae</taxon>
        <taxon>Streptomyces</taxon>
    </lineage>
</organism>
<comment type="caution">
    <text evidence="1">The sequence shown here is derived from an EMBL/GenBank/DDBJ whole genome shotgun (WGS) entry which is preliminary data.</text>
</comment>
<reference evidence="2" key="1">
    <citation type="submission" date="2020-09" db="EMBL/GenBank/DDBJ databases">
        <title>Whole genome shotgun sequence of Streptomyces cinnamonensis NBRC 15873.</title>
        <authorList>
            <person name="Komaki H."/>
            <person name="Tamura T."/>
        </authorList>
    </citation>
    <scope>NUCLEOTIDE SEQUENCE [LARGE SCALE GENOMIC DNA]</scope>
    <source>
        <strain evidence="2">NBRC 15873</strain>
    </source>
</reference>